<keyword evidence="5" id="KW-0648">Protein biosynthesis</keyword>
<evidence type="ECO:0000256" key="6">
    <source>
        <dbReference type="PIRSR" id="PIRSR001549-1"/>
    </source>
</evidence>
<evidence type="ECO:0000256" key="2">
    <source>
        <dbReference type="ARBA" id="ARBA00022741"/>
    </source>
</evidence>
<keyword evidence="3 5" id="KW-0030">Aminoacyl-tRNA synthetase</keyword>
<feature type="domain" description="Aminoacyl-transfer RNA synthetases class-II family profile" evidence="7">
    <location>
        <begin position="33"/>
        <end position="356"/>
    </location>
</feature>
<dbReference type="SUPFAM" id="SSF52954">
    <property type="entry name" value="Class II aaRS ABD-related"/>
    <property type="match status" value="1"/>
</dbReference>
<feature type="binding site" evidence="6">
    <location>
        <position position="115"/>
    </location>
    <ligand>
        <name>L-histidine</name>
        <dbReference type="ChEBI" id="CHEBI:57595"/>
    </ligand>
</feature>
<dbReference type="PANTHER" id="PTHR43707:SF1">
    <property type="entry name" value="HISTIDINE--TRNA LIGASE, MITOCHONDRIAL-RELATED"/>
    <property type="match status" value="1"/>
</dbReference>
<dbReference type="Gene3D" id="3.40.50.800">
    <property type="entry name" value="Anticodon-binding domain"/>
    <property type="match status" value="1"/>
</dbReference>
<dbReference type="GO" id="GO:0004821">
    <property type="term" value="F:histidine-tRNA ligase activity"/>
    <property type="evidence" value="ECO:0007669"/>
    <property type="project" value="UniProtKB-UniRule"/>
</dbReference>
<comment type="catalytic activity">
    <reaction evidence="4 5">
        <text>tRNA(His) + L-histidine + ATP = L-histidyl-tRNA(His) + AMP + diphosphate + H(+)</text>
        <dbReference type="Rhea" id="RHEA:17313"/>
        <dbReference type="Rhea" id="RHEA-COMP:9665"/>
        <dbReference type="Rhea" id="RHEA-COMP:9689"/>
        <dbReference type="ChEBI" id="CHEBI:15378"/>
        <dbReference type="ChEBI" id="CHEBI:30616"/>
        <dbReference type="ChEBI" id="CHEBI:33019"/>
        <dbReference type="ChEBI" id="CHEBI:57595"/>
        <dbReference type="ChEBI" id="CHEBI:78442"/>
        <dbReference type="ChEBI" id="CHEBI:78527"/>
        <dbReference type="ChEBI" id="CHEBI:456215"/>
        <dbReference type="EC" id="6.1.1.21"/>
    </reaction>
</comment>
<keyword evidence="5" id="KW-0436">Ligase</keyword>
<keyword evidence="5" id="KW-0963">Cytoplasm</keyword>
<dbReference type="InterPro" id="IPR015807">
    <property type="entry name" value="His-tRNA-ligase"/>
</dbReference>
<feature type="binding site" evidence="6">
    <location>
        <begin position="84"/>
        <end position="86"/>
    </location>
    <ligand>
        <name>L-histidine</name>
        <dbReference type="ChEBI" id="CHEBI:57595"/>
    </ligand>
</feature>
<proteinExistence type="inferred from homology"/>
<dbReference type="InterPro" id="IPR004154">
    <property type="entry name" value="Anticodon-bd"/>
</dbReference>
<evidence type="ECO:0000313" key="9">
    <source>
        <dbReference type="Proteomes" id="UP000177932"/>
    </source>
</evidence>
<evidence type="ECO:0000256" key="3">
    <source>
        <dbReference type="ARBA" id="ARBA00023146"/>
    </source>
</evidence>
<keyword evidence="5" id="KW-0067">ATP-binding</keyword>
<dbReference type="SUPFAM" id="SSF55681">
    <property type="entry name" value="Class II aaRS and biotin synthetases"/>
    <property type="match status" value="1"/>
</dbReference>
<dbReference type="InterPro" id="IPR006195">
    <property type="entry name" value="aa-tRNA-synth_II"/>
</dbReference>
<evidence type="ECO:0000256" key="4">
    <source>
        <dbReference type="ARBA" id="ARBA00047639"/>
    </source>
</evidence>
<dbReference type="HAMAP" id="MF_00127">
    <property type="entry name" value="His_tRNA_synth"/>
    <property type="match status" value="1"/>
</dbReference>
<dbReference type="InterPro" id="IPR036621">
    <property type="entry name" value="Anticodon-bd_dom_sf"/>
</dbReference>
<dbReference type="STRING" id="1802158.A2827_00485"/>
<dbReference type="GO" id="GO:0006427">
    <property type="term" value="P:histidyl-tRNA aminoacylation"/>
    <property type="evidence" value="ECO:0007669"/>
    <property type="project" value="UniProtKB-UniRule"/>
</dbReference>
<dbReference type="NCBIfam" id="TIGR00442">
    <property type="entry name" value="hisS"/>
    <property type="match status" value="1"/>
</dbReference>
<name>A0A1G2H8E6_9BACT</name>
<accession>A0A1G2H8E6</accession>
<evidence type="ECO:0000313" key="8">
    <source>
        <dbReference type="EMBL" id="OGZ58747.1"/>
    </source>
</evidence>
<keyword evidence="2 5" id="KW-0547">Nucleotide-binding</keyword>
<evidence type="ECO:0000256" key="5">
    <source>
        <dbReference type="HAMAP-Rule" id="MF_00127"/>
    </source>
</evidence>
<feature type="binding site" evidence="6">
    <location>
        <position position="260"/>
    </location>
    <ligand>
        <name>L-histidine</name>
        <dbReference type="ChEBI" id="CHEBI:57595"/>
    </ligand>
</feature>
<comment type="subcellular location">
    <subcellularLocation>
        <location evidence="5">Cytoplasm</location>
    </subcellularLocation>
</comment>
<sequence>MSKAKYQNVTGMPDTLPKDRKIFEMVENACFKLASYYDYERIDTPVIEYSELFEKGTGVTSDIVEKQMYSFKSLGGDPLTLRPEFTPSIVRSFIQHGMASWSQPVKLSTYGSVFRHERPQSGRLREFRQFEIDAIGELEPALDAQVIFVFYKIFQSLGIKDLRIEINSIGCLKCKPTYRRVLREYYNGRERSVCKDCRQRIKTNLLRVLDCKDEKCERLKAGAPEIVDYLCQECHSHLKDVLEILDFLEVPYALSSHLVRGLDYYTKTVFEIFSVLSEPGGAKKSQNEERNKDGGALRSDGLEERATAIAGGGRFDELVKLFGGEEAPAIGGAIGVDRTVAVIKKLGLKLTKERVPHVFFVHLGDLAKKRGLKVMEEFRSSGILVRESFGKSSIKAQMELADKIGVEYALILGHQEVAEDTIIIRDMKSGSQEVVPMGKVIKEIKKRLRKV</sequence>
<dbReference type="InterPro" id="IPR045864">
    <property type="entry name" value="aa-tRNA-synth_II/BPL/LPL"/>
</dbReference>
<evidence type="ECO:0000256" key="1">
    <source>
        <dbReference type="ARBA" id="ARBA00008226"/>
    </source>
</evidence>
<dbReference type="CDD" id="cd00773">
    <property type="entry name" value="HisRS-like_core"/>
    <property type="match status" value="1"/>
</dbReference>
<comment type="subunit">
    <text evidence="5">Homodimer.</text>
</comment>
<dbReference type="Pfam" id="PF13393">
    <property type="entry name" value="tRNA-synt_His"/>
    <property type="match status" value="1"/>
</dbReference>
<dbReference type="Proteomes" id="UP000177932">
    <property type="component" value="Unassembled WGS sequence"/>
</dbReference>
<dbReference type="PANTHER" id="PTHR43707">
    <property type="entry name" value="HISTIDYL-TRNA SYNTHETASE"/>
    <property type="match status" value="1"/>
</dbReference>
<gene>
    <name evidence="5" type="primary">hisS</name>
    <name evidence="8" type="ORF">A2827_00485</name>
</gene>
<feature type="binding site" evidence="6">
    <location>
        <position position="133"/>
    </location>
    <ligand>
        <name>L-histidine</name>
        <dbReference type="ChEBI" id="CHEBI:57595"/>
    </ligand>
</feature>
<dbReference type="AlphaFoldDB" id="A0A1G2H8E6"/>
<dbReference type="InterPro" id="IPR004516">
    <property type="entry name" value="HisRS/HisZ"/>
</dbReference>
<dbReference type="GO" id="GO:0005524">
    <property type="term" value="F:ATP binding"/>
    <property type="evidence" value="ECO:0007669"/>
    <property type="project" value="UniProtKB-UniRule"/>
</dbReference>
<dbReference type="Gene3D" id="3.30.930.10">
    <property type="entry name" value="Bira Bifunctional Protein, Domain 2"/>
    <property type="match status" value="1"/>
</dbReference>
<comment type="similarity">
    <text evidence="1 5">Belongs to the class-II aminoacyl-tRNA synthetase family.</text>
</comment>
<dbReference type="EC" id="6.1.1.21" evidence="5"/>
<dbReference type="EMBL" id="MHOD01000001">
    <property type="protein sequence ID" value="OGZ58747.1"/>
    <property type="molecule type" value="Genomic_DNA"/>
</dbReference>
<dbReference type="InterPro" id="IPR041715">
    <property type="entry name" value="HisRS-like_core"/>
</dbReference>
<reference evidence="8 9" key="1">
    <citation type="journal article" date="2016" name="Nat. Commun.">
        <title>Thousands of microbial genomes shed light on interconnected biogeochemical processes in an aquifer system.</title>
        <authorList>
            <person name="Anantharaman K."/>
            <person name="Brown C.T."/>
            <person name="Hug L.A."/>
            <person name="Sharon I."/>
            <person name="Castelle C.J."/>
            <person name="Probst A.J."/>
            <person name="Thomas B.C."/>
            <person name="Singh A."/>
            <person name="Wilkins M.J."/>
            <person name="Karaoz U."/>
            <person name="Brodie E.L."/>
            <person name="Williams K.H."/>
            <person name="Hubbard S.S."/>
            <person name="Banfield J.F."/>
        </authorList>
    </citation>
    <scope>NUCLEOTIDE SEQUENCE [LARGE SCALE GENOMIC DNA]</scope>
</reference>
<dbReference type="Pfam" id="PF03129">
    <property type="entry name" value="HGTP_anticodon"/>
    <property type="match status" value="1"/>
</dbReference>
<dbReference type="PIRSF" id="PIRSF001549">
    <property type="entry name" value="His-tRNA_synth"/>
    <property type="match status" value="1"/>
</dbReference>
<dbReference type="PROSITE" id="PS50862">
    <property type="entry name" value="AA_TRNA_LIGASE_II"/>
    <property type="match status" value="1"/>
</dbReference>
<dbReference type="GO" id="GO:0005737">
    <property type="term" value="C:cytoplasm"/>
    <property type="evidence" value="ECO:0007669"/>
    <property type="project" value="UniProtKB-SubCell"/>
</dbReference>
<feature type="binding site" evidence="6">
    <location>
        <begin position="264"/>
        <end position="265"/>
    </location>
    <ligand>
        <name>L-histidine</name>
        <dbReference type="ChEBI" id="CHEBI:57595"/>
    </ligand>
</feature>
<comment type="caution">
    <text evidence="8">The sequence shown here is derived from an EMBL/GenBank/DDBJ whole genome shotgun (WGS) entry which is preliminary data.</text>
</comment>
<organism evidence="8 9">
    <name type="scientific">Candidatus Spechtbacteria bacterium RIFCSPHIGHO2_01_FULL_43_30</name>
    <dbReference type="NCBI Taxonomy" id="1802158"/>
    <lineage>
        <taxon>Bacteria</taxon>
        <taxon>Candidatus Spechtiibacteriota</taxon>
    </lineage>
</organism>
<protein>
    <recommendedName>
        <fullName evidence="5">Histidine--tRNA ligase</fullName>
        <ecNumber evidence="5">6.1.1.21</ecNumber>
    </recommendedName>
    <alternativeName>
        <fullName evidence="5">Histidyl-tRNA synthetase</fullName>
        <shortName evidence="5">HisRS</shortName>
    </alternativeName>
</protein>
<evidence type="ECO:0000259" key="7">
    <source>
        <dbReference type="PROSITE" id="PS50862"/>
    </source>
</evidence>
<feature type="binding site" evidence="6">
    <location>
        <position position="129"/>
    </location>
    <ligand>
        <name>L-histidine</name>
        <dbReference type="ChEBI" id="CHEBI:57595"/>
    </ligand>
</feature>